<dbReference type="WBParaSite" id="PgR098_g004_t01">
    <property type="protein sequence ID" value="PgR098_g004_t01"/>
    <property type="gene ID" value="PgR098_g004"/>
</dbReference>
<name>A0A915C6X1_PARUN</name>
<protein>
    <submittedName>
        <fullName evidence="2">Ionotropic glutamate receptor C-terminal domain-containing protein</fullName>
    </submittedName>
</protein>
<evidence type="ECO:0000313" key="1">
    <source>
        <dbReference type="Proteomes" id="UP000887569"/>
    </source>
</evidence>
<dbReference type="Proteomes" id="UP000887569">
    <property type="component" value="Unplaced"/>
</dbReference>
<evidence type="ECO:0000313" key="2">
    <source>
        <dbReference type="WBParaSite" id="PgR098_g004_t01"/>
    </source>
</evidence>
<organism evidence="1 2">
    <name type="scientific">Parascaris univalens</name>
    <name type="common">Nematode worm</name>
    <dbReference type="NCBI Taxonomy" id="6257"/>
    <lineage>
        <taxon>Eukaryota</taxon>
        <taxon>Metazoa</taxon>
        <taxon>Ecdysozoa</taxon>
        <taxon>Nematoda</taxon>
        <taxon>Chromadorea</taxon>
        <taxon>Rhabditida</taxon>
        <taxon>Spirurina</taxon>
        <taxon>Ascaridomorpha</taxon>
        <taxon>Ascaridoidea</taxon>
        <taxon>Ascarididae</taxon>
        <taxon>Parascaris</taxon>
    </lineage>
</organism>
<proteinExistence type="predicted"/>
<reference evidence="2" key="1">
    <citation type="submission" date="2022-11" db="UniProtKB">
        <authorList>
            <consortium name="WormBaseParasite"/>
        </authorList>
    </citation>
    <scope>IDENTIFICATION</scope>
</reference>
<keyword evidence="1" id="KW-1185">Reference proteome</keyword>
<accession>A0A915C6X1</accession>
<dbReference type="AlphaFoldDB" id="A0A915C6X1"/>
<sequence>MVSQRLLDLRTSRSMLYVFSPVKCNRLSLFACMKSFTTNVLWFKIMANQILFAGKWCPFA</sequence>